<organism evidence="5 6">
    <name type="scientific">Halarcobacter ebronensis</name>
    <dbReference type="NCBI Taxonomy" id="1462615"/>
    <lineage>
        <taxon>Bacteria</taxon>
        <taxon>Pseudomonadati</taxon>
        <taxon>Campylobacterota</taxon>
        <taxon>Epsilonproteobacteria</taxon>
        <taxon>Campylobacterales</taxon>
        <taxon>Arcobacteraceae</taxon>
        <taxon>Halarcobacter</taxon>
    </lineage>
</organism>
<dbReference type="Pfam" id="PF03573">
    <property type="entry name" value="OprD"/>
    <property type="match status" value="1"/>
</dbReference>
<evidence type="ECO:0000256" key="2">
    <source>
        <dbReference type="ARBA" id="ARBA00022448"/>
    </source>
</evidence>
<accession>A0A4Q0Y931</accession>
<evidence type="ECO:0000256" key="4">
    <source>
        <dbReference type="SAM" id="SignalP"/>
    </source>
</evidence>
<feature type="chain" id="PRO_5020995216" evidence="4">
    <location>
        <begin position="21"/>
        <end position="385"/>
    </location>
</feature>
<dbReference type="InterPro" id="IPR023614">
    <property type="entry name" value="Porin_dom_sf"/>
</dbReference>
<dbReference type="SUPFAM" id="SSF56935">
    <property type="entry name" value="Porins"/>
    <property type="match status" value="1"/>
</dbReference>
<dbReference type="InterPro" id="IPR005318">
    <property type="entry name" value="OM_porin_bac"/>
</dbReference>
<keyword evidence="3 4" id="KW-0732">Signal</keyword>
<dbReference type="AlphaFoldDB" id="A0A4Q0Y931"/>
<evidence type="ECO:0000313" key="5">
    <source>
        <dbReference type="EMBL" id="RXJ65449.1"/>
    </source>
</evidence>
<protein>
    <submittedName>
        <fullName evidence="5">Outer membrane porin, OprD family</fullName>
    </submittedName>
</protein>
<dbReference type="PANTHER" id="PTHR34596:SF2">
    <property type="entry name" value="CHITOPORIN"/>
    <property type="match status" value="1"/>
</dbReference>
<dbReference type="Proteomes" id="UP000290172">
    <property type="component" value="Unassembled WGS sequence"/>
</dbReference>
<evidence type="ECO:0000313" key="6">
    <source>
        <dbReference type="Proteomes" id="UP000290172"/>
    </source>
</evidence>
<feature type="signal peptide" evidence="4">
    <location>
        <begin position="1"/>
        <end position="20"/>
    </location>
</feature>
<evidence type="ECO:0000256" key="3">
    <source>
        <dbReference type="ARBA" id="ARBA00022729"/>
    </source>
</evidence>
<comment type="caution">
    <text evidence="5">The sequence shown here is derived from an EMBL/GenBank/DDBJ whole genome shotgun (WGS) entry which is preliminary data.</text>
</comment>
<dbReference type="GO" id="GO:0015288">
    <property type="term" value="F:porin activity"/>
    <property type="evidence" value="ECO:0007669"/>
    <property type="project" value="TreeGrafter"/>
</dbReference>
<name>A0A4Q0Y931_9BACT</name>
<evidence type="ECO:0000256" key="1">
    <source>
        <dbReference type="ARBA" id="ARBA00009075"/>
    </source>
</evidence>
<proteinExistence type="inferred from homology"/>
<dbReference type="PANTHER" id="PTHR34596">
    <property type="entry name" value="CHITOPORIN"/>
    <property type="match status" value="1"/>
</dbReference>
<sequence length="385" mass="42570">MKTLKLSLIAIVALGTVSFASDTLQEALTTGKYDGALNAYYFDRDIGHGTKKGSILNLGIDLNYESNFFYGFKLGFGFQSSNAVNADDEAKNAFSSDMYGNGAVLSQAYLSYTLSKTTLKVGRQYIALPLMKSSSSRLIKQSFEGSTLISKDVPDTTLFMAYIDKFQNRTDGFGDIAEFKDLKGDYAYTTGIINQSIPNTTLTFAYGEADLSHDMYYLEANYKNKYDDITYNLAVQYGDTDYKDSATKDADFYGLKAGIGVGGLNAYVAYAEVRDGTAQWGVVGGGSRPTIFTTAIIESGTYSESDHYAVDLNYTFQNVGLKIGARYIDIDYATNYDANFKIAYADYKFNGALKGLKASLVYEERDHDLDASDFKELWAKLVYKF</sequence>
<dbReference type="EMBL" id="PDKJ01000026">
    <property type="protein sequence ID" value="RXJ65449.1"/>
    <property type="molecule type" value="Genomic_DNA"/>
</dbReference>
<gene>
    <name evidence="5" type="ORF">CRV08_15130</name>
</gene>
<dbReference type="GO" id="GO:0016020">
    <property type="term" value="C:membrane"/>
    <property type="evidence" value="ECO:0007669"/>
    <property type="project" value="InterPro"/>
</dbReference>
<dbReference type="RefSeq" id="WP_128983621.1">
    <property type="nucleotide sequence ID" value="NZ_PDKJ01000026.1"/>
</dbReference>
<comment type="similarity">
    <text evidence="1">Belongs to the outer membrane porin (Opr) (TC 1.B.25) family.</text>
</comment>
<reference evidence="5 6" key="1">
    <citation type="submission" date="2017-10" db="EMBL/GenBank/DDBJ databases">
        <title>Genomics of the genus Arcobacter.</title>
        <authorList>
            <person name="Perez-Cataluna A."/>
            <person name="Figueras M.J."/>
        </authorList>
    </citation>
    <scope>NUCLEOTIDE SEQUENCE [LARGE SCALE GENOMIC DNA]</scope>
    <source>
        <strain evidence="5 6">CECT 8993</strain>
    </source>
</reference>
<keyword evidence="2" id="KW-0813">Transport</keyword>
<dbReference type="Gene3D" id="2.40.160.10">
    <property type="entry name" value="Porin"/>
    <property type="match status" value="1"/>
</dbReference>